<dbReference type="Gene3D" id="2.40.50.100">
    <property type="match status" value="1"/>
</dbReference>
<dbReference type="SMART" id="SM00382">
    <property type="entry name" value="AAA"/>
    <property type="match status" value="1"/>
</dbReference>
<dbReference type="PANTHER" id="PTHR43875">
    <property type="entry name" value="MALTODEXTRIN IMPORT ATP-BINDING PROTEIN MSMX"/>
    <property type="match status" value="1"/>
</dbReference>
<gene>
    <name evidence="9" type="primary">msmK_2</name>
    <name evidence="8" type="ORF">DKP91_13340</name>
    <name evidence="9" type="ORF">DTPHA_602706</name>
</gene>
<evidence type="ECO:0000313" key="8">
    <source>
        <dbReference type="EMBL" id="PZM53921.1"/>
    </source>
</evidence>
<dbReference type="EMBL" id="QHGU01000100">
    <property type="protein sequence ID" value="PZM53921.1"/>
    <property type="molecule type" value="Genomic_DNA"/>
</dbReference>
<proteinExistence type="predicted"/>
<evidence type="ECO:0000259" key="7">
    <source>
        <dbReference type="PROSITE" id="PS50893"/>
    </source>
</evidence>
<keyword evidence="4 8" id="KW-0067">ATP-binding</keyword>
<dbReference type="InterPro" id="IPR027417">
    <property type="entry name" value="P-loop_NTPase"/>
</dbReference>
<dbReference type="SUPFAM" id="SSF52540">
    <property type="entry name" value="P-loop containing nucleoside triphosphate hydrolases"/>
    <property type="match status" value="1"/>
</dbReference>
<dbReference type="Pfam" id="PF00005">
    <property type="entry name" value="ABC_tran"/>
    <property type="match status" value="1"/>
</dbReference>
<evidence type="ECO:0000313" key="11">
    <source>
        <dbReference type="Proteomes" id="UP000249070"/>
    </source>
</evidence>
<evidence type="ECO:0000256" key="1">
    <source>
        <dbReference type="ARBA" id="ARBA00022448"/>
    </source>
</evidence>
<accession>A0AB73TMY2</accession>
<reference evidence="9 10" key="1">
    <citation type="submission" date="2016-04" db="EMBL/GenBank/DDBJ databases">
        <authorList>
            <person name="Millard A."/>
        </authorList>
    </citation>
    <scope>NUCLEOTIDE SEQUENCE [LARGE SCALE GENOMIC DNA]</scope>
    <source>
        <strain evidence="9">Isolate 22</strain>
    </source>
</reference>
<dbReference type="Proteomes" id="UP000249070">
    <property type="component" value="Unassembled WGS sequence"/>
</dbReference>
<dbReference type="Gene3D" id="3.40.50.300">
    <property type="entry name" value="P-loop containing nucleotide triphosphate hydrolases"/>
    <property type="match status" value="1"/>
</dbReference>
<keyword evidence="6" id="KW-0472">Membrane</keyword>
<keyword evidence="5" id="KW-1278">Translocase</keyword>
<evidence type="ECO:0000256" key="3">
    <source>
        <dbReference type="ARBA" id="ARBA00022741"/>
    </source>
</evidence>
<dbReference type="SUPFAM" id="SSF50331">
    <property type="entry name" value="MOP-like"/>
    <property type="match status" value="1"/>
</dbReference>
<evidence type="ECO:0000256" key="4">
    <source>
        <dbReference type="ARBA" id="ARBA00022840"/>
    </source>
</evidence>
<name>A0AB73TMY2_ENTFC</name>
<dbReference type="GO" id="GO:0140359">
    <property type="term" value="F:ABC-type transporter activity"/>
    <property type="evidence" value="ECO:0007669"/>
    <property type="project" value="UniProtKB-ARBA"/>
</dbReference>
<dbReference type="GO" id="GO:0016887">
    <property type="term" value="F:ATP hydrolysis activity"/>
    <property type="evidence" value="ECO:0007669"/>
    <property type="project" value="InterPro"/>
</dbReference>
<dbReference type="EMBL" id="FKLM01000076">
    <property type="protein sequence ID" value="SAM53233.1"/>
    <property type="molecule type" value="Genomic_DNA"/>
</dbReference>
<feature type="domain" description="ABC transporter" evidence="7">
    <location>
        <begin position="5"/>
        <end position="235"/>
    </location>
</feature>
<dbReference type="InterPro" id="IPR047641">
    <property type="entry name" value="ABC_transpr_MalK/UgpC-like"/>
</dbReference>
<evidence type="ECO:0000313" key="9">
    <source>
        <dbReference type="EMBL" id="SAM53233.1"/>
    </source>
</evidence>
<reference evidence="8 11" key="2">
    <citation type="submission" date="2018-05" db="EMBL/GenBank/DDBJ databases">
        <title>Vancomycin-resistant Enterococcus faecium strain from Chelyabinsk, Russia.</title>
        <authorList>
            <person name="Gostev V."/>
            <person name="Goncharov A."/>
            <person name="Kolodzhieva V."/>
            <person name="Suvorov A."/>
            <person name="Sidorenko S."/>
            <person name="Zueva L."/>
        </authorList>
    </citation>
    <scope>NUCLEOTIDE SEQUENCE [LARGE SCALE GENOMIC DNA]</scope>
    <source>
        <strain evidence="8 11">20</strain>
    </source>
</reference>
<dbReference type="InterPro" id="IPR003439">
    <property type="entry name" value="ABC_transporter-like_ATP-bd"/>
</dbReference>
<dbReference type="GO" id="GO:0055052">
    <property type="term" value="C:ATP-binding cassette (ABC) transporter complex, substrate-binding subunit-containing"/>
    <property type="evidence" value="ECO:0007669"/>
    <property type="project" value="TreeGrafter"/>
</dbReference>
<protein>
    <submittedName>
        <fullName evidence="8">ABC transporter ATP-binding protein</fullName>
    </submittedName>
</protein>
<dbReference type="InterPro" id="IPR003593">
    <property type="entry name" value="AAA+_ATPase"/>
</dbReference>
<dbReference type="InterPro" id="IPR017871">
    <property type="entry name" value="ABC_transporter-like_CS"/>
</dbReference>
<sequence length="374" mass="42488">MGETLELRNIGKKYGEHTILKEIDLAVAAGERIVLLGPSGSGKSTLLRMIAGLEKITSGELFLGTQLANKLPCGEREIAMVFQNYALYPHMTVKENIIFALRANKIKTADIQHRLEEALKMLGLTPYQDRLPKDLSGGQRQRVALARAVVKRSNYFLLDEPLSNLDVRLRLDARKELVKIHQRYKQTFVYVTHDQIEAMTLADRIVLLNEGRIQMIDTPKNVYTKPKNTFTANFIGSPGMNIMPVTYDQGTLKVASQFLTLNPAWQKQLLQVSGSLYLGIRPEHVTFSKETSDLHGQVKYRELLGQSYAYTVKVDGIEMIVLNEKPTWQIGDAVNLRIEPERMHFFDYQTQENLGYPDYFIEERGNSHALFASL</sequence>
<comment type="caution">
    <text evidence="8">The sequence shown here is derived from an EMBL/GenBank/DDBJ whole genome shotgun (WGS) entry which is preliminary data.</text>
</comment>
<dbReference type="AlphaFoldDB" id="A0AB73TMY2"/>
<dbReference type="InterPro" id="IPR013611">
    <property type="entry name" value="Transp-assoc_OB_typ2"/>
</dbReference>
<dbReference type="FunFam" id="3.40.50.300:FF:000042">
    <property type="entry name" value="Maltose/maltodextrin ABC transporter, ATP-binding protein"/>
    <property type="match status" value="1"/>
</dbReference>
<evidence type="ECO:0000256" key="2">
    <source>
        <dbReference type="ARBA" id="ARBA00022475"/>
    </source>
</evidence>
<keyword evidence="3" id="KW-0547">Nucleotide-binding</keyword>
<dbReference type="InterPro" id="IPR008995">
    <property type="entry name" value="Mo/tungstate-bd_C_term_dom"/>
</dbReference>
<organism evidence="8 11">
    <name type="scientific">Enterococcus faecium</name>
    <name type="common">Streptococcus faecium</name>
    <dbReference type="NCBI Taxonomy" id="1352"/>
    <lineage>
        <taxon>Bacteria</taxon>
        <taxon>Bacillati</taxon>
        <taxon>Bacillota</taxon>
        <taxon>Bacilli</taxon>
        <taxon>Lactobacillales</taxon>
        <taxon>Enterococcaceae</taxon>
        <taxon>Enterococcus</taxon>
    </lineage>
</organism>
<dbReference type="Gene3D" id="2.40.50.140">
    <property type="entry name" value="Nucleic acid-binding proteins"/>
    <property type="match status" value="1"/>
</dbReference>
<dbReference type="InterPro" id="IPR012340">
    <property type="entry name" value="NA-bd_OB-fold"/>
</dbReference>
<dbReference type="PROSITE" id="PS00211">
    <property type="entry name" value="ABC_TRANSPORTER_1"/>
    <property type="match status" value="1"/>
</dbReference>
<dbReference type="PANTHER" id="PTHR43875:SF15">
    <property type="entry name" value="TREHALOSE IMPORT ATP-BINDING PROTEIN SUGC"/>
    <property type="match status" value="1"/>
</dbReference>
<dbReference type="Pfam" id="PF08402">
    <property type="entry name" value="TOBE_2"/>
    <property type="match status" value="1"/>
</dbReference>
<dbReference type="PROSITE" id="PS50893">
    <property type="entry name" value="ABC_TRANSPORTER_2"/>
    <property type="match status" value="1"/>
</dbReference>
<dbReference type="RefSeq" id="WP_002299925.1">
    <property type="nucleotide sequence ID" value="NZ_BTRW01000083.1"/>
</dbReference>
<evidence type="ECO:0000256" key="5">
    <source>
        <dbReference type="ARBA" id="ARBA00022967"/>
    </source>
</evidence>
<dbReference type="GO" id="GO:0005524">
    <property type="term" value="F:ATP binding"/>
    <property type="evidence" value="ECO:0007669"/>
    <property type="project" value="UniProtKB-KW"/>
</dbReference>
<keyword evidence="2" id="KW-1003">Cell membrane</keyword>
<keyword evidence="1" id="KW-0813">Transport</keyword>
<evidence type="ECO:0000256" key="6">
    <source>
        <dbReference type="ARBA" id="ARBA00023136"/>
    </source>
</evidence>
<evidence type="ECO:0000313" key="10">
    <source>
        <dbReference type="Proteomes" id="UP000183509"/>
    </source>
</evidence>
<dbReference type="Proteomes" id="UP000183509">
    <property type="component" value="Unassembled WGS sequence"/>
</dbReference>